<dbReference type="CDD" id="cd00063">
    <property type="entry name" value="FN3"/>
    <property type="match status" value="5"/>
</dbReference>
<dbReference type="InterPro" id="IPR013783">
    <property type="entry name" value="Ig-like_fold"/>
</dbReference>
<dbReference type="InterPro" id="IPR036116">
    <property type="entry name" value="FN3_sf"/>
</dbReference>
<dbReference type="EMBL" id="CACRXK020003470">
    <property type="protein sequence ID" value="CAB3998927.1"/>
    <property type="molecule type" value="Genomic_DNA"/>
</dbReference>
<protein>
    <submittedName>
        <fullName evidence="1">Sortilin-related receptor</fullName>
    </submittedName>
</protein>
<dbReference type="SMART" id="SM00060">
    <property type="entry name" value="FN3"/>
    <property type="match status" value="5"/>
</dbReference>
<dbReference type="InterPro" id="IPR003961">
    <property type="entry name" value="FN3_dom"/>
</dbReference>
<dbReference type="PANTHER" id="PTHR46957">
    <property type="entry name" value="CYTOKINE RECEPTOR"/>
    <property type="match status" value="1"/>
</dbReference>
<evidence type="ECO:0000313" key="2">
    <source>
        <dbReference type="Proteomes" id="UP001152795"/>
    </source>
</evidence>
<comment type="caution">
    <text evidence="1">The sequence shown here is derived from an EMBL/GenBank/DDBJ whole genome shotgun (WGS) entry which is preliminary data.</text>
</comment>
<sequence>MVTQDLKPKNLKLSFDDPILTVKWDEVKEPSILRYRVFYRTASEQSFQEAKDCSTKNTKCEIRNVTYYTWYSVKVDTALKDGYGPESDTKRIQIPSGKPGVPQKVKLANEGQVKLEASWMPPLLPNGKLIGYAYKFYKSGQTPPSGTIISDPTITTKVFDKLDADVDYMFEVAAMNKDHVGVYSEARSARTGVDKPTLPPTGIVATKVTATSAQLTWTAPLIRKGSKIYFSPKSYNMYMKTAGKMTKVGTASENRYTFTGLHSDTKYDVGIAAVANEEGPMANFSFTTPMEAPAVPINLKTTAITAREATFTWSSAGPDDKITTYALYQLSPLTIGKPWWSFKTTRGQVKNLAPFTKYTFAVTAKNTHYESGKSENATFITKEDKPGKPSAISVTGLWPGSSSVNVSWDPPRDPNGVITQYTVTWFIQLRNKQTVSTGQQRWLQIDHLKEETMYTFQVQAHTKVGIGNPRIQVFKTKYYPYGSQSITIPFEESVRVESLAQNTNFRKSFIDAVAKVADIKNVRIADVRLNTEENAVMFVLISKEELHGSTSTDINAEMNIVKAKLQPSFKVLGASTKANAVSFGTTNAGEPAASSRGSGGSTNMALIVGLVCAAVILVLLVVVAMMFFRYRRKGLYNKFDNNFQYNHDDDSVRYVESPEVEMVGPSQKHRHKDIETVPLADADELT</sequence>
<dbReference type="GO" id="GO:0016020">
    <property type="term" value="C:membrane"/>
    <property type="evidence" value="ECO:0007669"/>
    <property type="project" value="UniProtKB-SubCell"/>
</dbReference>
<dbReference type="Proteomes" id="UP001152795">
    <property type="component" value="Unassembled WGS sequence"/>
</dbReference>
<reference evidence="1" key="1">
    <citation type="submission" date="2020-04" db="EMBL/GenBank/DDBJ databases">
        <authorList>
            <person name="Alioto T."/>
            <person name="Alioto T."/>
            <person name="Gomez Garrido J."/>
        </authorList>
    </citation>
    <scope>NUCLEOTIDE SEQUENCE</scope>
    <source>
        <strain evidence="1">A484AB</strain>
    </source>
</reference>
<gene>
    <name evidence="1" type="ORF">PACLA_8A087609</name>
</gene>
<accession>A0A7D9E359</accession>
<dbReference type="PROSITE" id="PS50853">
    <property type="entry name" value="FN3"/>
    <property type="match status" value="5"/>
</dbReference>
<dbReference type="Gene3D" id="2.60.40.10">
    <property type="entry name" value="Immunoglobulins"/>
    <property type="match status" value="5"/>
</dbReference>
<keyword evidence="2" id="KW-1185">Reference proteome</keyword>
<dbReference type="SUPFAM" id="SSF49265">
    <property type="entry name" value="Fibronectin type III"/>
    <property type="match status" value="3"/>
</dbReference>
<proteinExistence type="predicted"/>
<dbReference type="Pfam" id="PF00041">
    <property type="entry name" value="fn3"/>
    <property type="match status" value="4"/>
</dbReference>
<dbReference type="InterPro" id="IPR050713">
    <property type="entry name" value="RTP_Phos/Ushers"/>
</dbReference>
<evidence type="ECO:0000313" key="1">
    <source>
        <dbReference type="EMBL" id="CAB3998927.1"/>
    </source>
</evidence>
<name>A0A7D9E359_PARCT</name>
<organism evidence="1 2">
    <name type="scientific">Paramuricea clavata</name>
    <name type="common">Red gorgonian</name>
    <name type="synonym">Violescent sea-whip</name>
    <dbReference type="NCBI Taxonomy" id="317549"/>
    <lineage>
        <taxon>Eukaryota</taxon>
        <taxon>Metazoa</taxon>
        <taxon>Cnidaria</taxon>
        <taxon>Anthozoa</taxon>
        <taxon>Octocorallia</taxon>
        <taxon>Malacalcyonacea</taxon>
        <taxon>Plexauridae</taxon>
        <taxon>Paramuricea</taxon>
    </lineage>
</organism>
<dbReference type="PANTHER" id="PTHR46957:SF3">
    <property type="entry name" value="CYTOKINE RECEPTOR"/>
    <property type="match status" value="1"/>
</dbReference>
<dbReference type="OrthoDB" id="8950763at2759"/>
<dbReference type="AlphaFoldDB" id="A0A7D9E359"/>
<keyword evidence="1" id="KW-0675">Receptor</keyword>